<evidence type="ECO:0000259" key="2">
    <source>
        <dbReference type="Pfam" id="PF13193"/>
    </source>
</evidence>
<dbReference type="Proteomes" id="UP000234881">
    <property type="component" value="Unassembled WGS sequence"/>
</dbReference>
<proteinExistence type="predicted"/>
<dbReference type="Pfam" id="PF00501">
    <property type="entry name" value="AMP-binding"/>
    <property type="match status" value="1"/>
</dbReference>
<dbReference type="RefSeq" id="WP_101536064.1">
    <property type="nucleotide sequence ID" value="NZ_PKUQ01000055.1"/>
</dbReference>
<evidence type="ECO:0000313" key="4">
    <source>
        <dbReference type="Proteomes" id="UP000234881"/>
    </source>
</evidence>
<dbReference type="InterPro" id="IPR025110">
    <property type="entry name" value="AMP-bd_C"/>
</dbReference>
<dbReference type="AlphaFoldDB" id="A0A2N5XKV7"/>
<gene>
    <name evidence="3" type="ORF">C0081_22335</name>
</gene>
<evidence type="ECO:0000259" key="1">
    <source>
        <dbReference type="Pfam" id="PF00501"/>
    </source>
</evidence>
<dbReference type="PANTHER" id="PTHR43767">
    <property type="entry name" value="LONG-CHAIN-FATTY-ACID--COA LIGASE"/>
    <property type="match status" value="1"/>
</dbReference>
<name>A0A2N5XKV7_9HYPH</name>
<dbReference type="GO" id="GO:0016878">
    <property type="term" value="F:acid-thiol ligase activity"/>
    <property type="evidence" value="ECO:0007669"/>
    <property type="project" value="UniProtKB-ARBA"/>
</dbReference>
<protein>
    <submittedName>
        <fullName evidence="3">AMP-dependent synthetase</fullName>
    </submittedName>
</protein>
<dbReference type="Gene3D" id="3.40.50.12780">
    <property type="entry name" value="N-terminal domain of ligase-like"/>
    <property type="match status" value="1"/>
</dbReference>
<accession>A0A2N5XKV7</accession>
<dbReference type="InterPro" id="IPR045851">
    <property type="entry name" value="AMP-bd_C_sf"/>
</dbReference>
<dbReference type="SUPFAM" id="SSF56801">
    <property type="entry name" value="Acetyl-CoA synthetase-like"/>
    <property type="match status" value="1"/>
</dbReference>
<feature type="domain" description="AMP-dependent synthetase/ligase" evidence="1">
    <location>
        <begin position="103"/>
        <end position="283"/>
    </location>
</feature>
<dbReference type="OrthoDB" id="9803968at2"/>
<dbReference type="Gene3D" id="3.30.300.30">
    <property type="match status" value="1"/>
</dbReference>
<dbReference type="InterPro" id="IPR000873">
    <property type="entry name" value="AMP-dep_synth/lig_dom"/>
</dbReference>
<dbReference type="EMBL" id="PKUQ01000055">
    <property type="protein sequence ID" value="PLW75166.1"/>
    <property type="molecule type" value="Genomic_DNA"/>
</dbReference>
<dbReference type="InterPro" id="IPR050237">
    <property type="entry name" value="ATP-dep_AMP-bd_enzyme"/>
</dbReference>
<evidence type="ECO:0000313" key="3">
    <source>
        <dbReference type="EMBL" id="PLW75166.1"/>
    </source>
</evidence>
<sequence>MRSHTIGLPCQTFPAGIPLVFETFRRAPGSTITIISKTQASRDAIRALETCLQDGLSIHSSHNESIPIKGISAVADDCVGGPFLYCQSSGSSNNAKTIRRRPASWIRSFEVNRSRLGLTSKDGYAILGALSHSLTLYAMLEALHMGADVTILKGLQPKTQLSALTDQALSVIYATPSQLRLLLSGDKIRSRSLPNLRFILCGGGKLDEACRAGLSSLCPNARIFEFYGASETSFITMADADTPQGSVGPAYPGVDMSIRDTAGCATDGVGEIWVKSDYLFDGYEIGDSADTRWQDGYLTVGEMGHLDGRGNLFLKGRKSRMVTVADQNIFLEDVEAALHQTPAVRSCAAFARADRQRGHVIVAVVEADEATDLTDFTECLKSSCRAQLGVLASPREIYYINHIPMLPAGKPDLIALTRWLEVQI</sequence>
<reference evidence="3 4" key="1">
    <citation type="submission" date="2018-01" db="EMBL/GenBank/DDBJ databases">
        <title>The draft genome sequence of Cohaesibacter sp. H1304.</title>
        <authorList>
            <person name="Wang N.-N."/>
            <person name="Du Z.-J."/>
        </authorList>
    </citation>
    <scope>NUCLEOTIDE SEQUENCE [LARGE SCALE GENOMIC DNA]</scope>
    <source>
        <strain evidence="3 4">H1304</strain>
    </source>
</reference>
<dbReference type="PANTHER" id="PTHR43767:SF1">
    <property type="entry name" value="NONRIBOSOMAL PEPTIDE SYNTHASE PES1 (EUROFUNG)-RELATED"/>
    <property type="match status" value="1"/>
</dbReference>
<comment type="caution">
    <text evidence="3">The sequence shown here is derived from an EMBL/GenBank/DDBJ whole genome shotgun (WGS) entry which is preliminary data.</text>
</comment>
<organism evidence="3 4">
    <name type="scientific">Cohaesibacter celericrescens</name>
    <dbReference type="NCBI Taxonomy" id="2067669"/>
    <lineage>
        <taxon>Bacteria</taxon>
        <taxon>Pseudomonadati</taxon>
        <taxon>Pseudomonadota</taxon>
        <taxon>Alphaproteobacteria</taxon>
        <taxon>Hyphomicrobiales</taxon>
        <taxon>Cohaesibacteraceae</taxon>
    </lineage>
</organism>
<dbReference type="Pfam" id="PF13193">
    <property type="entry name" value="AMP-binding_C"/>
    <property type="match status" value="1"/>
</dbReference>
<feature type="domain" description="AMP-binding enzyme C-terminal" evidence="2">
    <location>
        <begin position="334"/>
        <end position="410"/>
    </location>
</feature>
<dbReference type="InterPro" id="IPR042099">
    <property type="entry name" value="ANL_N_sf"/>
</dbReference>
<keyword evidence="4" id="KW-1185">Reference proteome</keyword>